<reference evidence="1" key="2">
    <citation type="submission" date="2023-02" db="EMBL/GenBank/DDBJ databases">
        <title>A novel hydrolase synthesized by Rhodococcus erythropolis HQ is responsible for the detoxification of Zearalenone.</title>
        <authorList>
            <person name="Hu J."/>
            <person name="Xu J."/>
        </authorList>
    </citation>
    <scope>NUCLEOTIDE SEQUENCE</scope>
    <source>
        <strain evidence="1">HQ</strain>
    </source>
</reference>
<dbReference type="SUPFAM" id="SSF51219">
    <property type="entry name" value="TRAP-like"/>
    <property type="match status" value="1"/>
</dbReference>
<dbReference type="Gene3D" id="3.60.160.10">
    <property type="entry name" value="Mitochondrial biogenesis AIM24"/>
    <property type="match status" value="1"/>
</dbReference>
<dbReference type="RefSeq" id="WP_003939918.1">
    <property type="nucleotide sequence ID" value="NZ_AP023172.1"/>
</dbReference>
<dbReference type="InterPro" id="IPR002838">
    <property type="entry name" value="AIM24"/>
</dbReference>
<dbReference type="AlphaFoldDB" id="A0A069JNQ2"/>
<reference evidence="2 3" key="1">
    <citation type="submission" date="2017-07" db="EMBL/GenBank/DDBJ databases">
        <title>Draft sequence of Rhodococcus enclensis 23b-28.</title>
        <authorList>
            <person name="Besaury L."/>
            <person name="Sancelme M."/>
            <person name="Amato P."/>
            <person name="Lallement A."/>
            <person name="Delort A.-M."/>
        </authorList>
    </citation>
    <scope>NUCLEOTIDE SEQUENCE [LARGE SCALE GENOMIC DNA]</scope>
    <source>
        <strain evidence="2 3">23b-28</strain>
    </source>
</reference>
<evidence type="ECO:0000313" key="2">
    <source>
        <dbReference type="EMBL" id="PCK26078.1"/>
    </source>
</evidence>
<dbReference type="Pfam" id="PF01987">
    <property type="entry name" value="AIM24"/>
    <property type="match status" value="1"/>
</dbReference>
<dbReference type="PANTHER" id="PTHR38074">
    <property type="entry name" value="ALTERED INHERITANCE OF MITOCHONDRIA PROTEIN 24, MITOCHONDRIAL"/>
    <property type="match status" value="1"/>
</dbReference>
<accession>A0A069JNQ2</accession>
<dbReference type="GeneID" id="57485286"/>
<sequence>MPLELVNSKVVKSTLAPGQNVLARTGSMLYYTGDVRFIPHSMGGGPGAMPNMGGIAGMAGRMMSGEHARMMAAEGNGEVFYGHAGLYVEVIHLDGSSMLTVEADRLLAHDGYLQSSIVALTSQGGVRGAVRGAMTGQGLFTTQLHGQGSVAVLSHGGAIPLQVGPNNPQVVVDPQAYVCHIGQINVDISANVGWREAVGKGSGESIQLKMTGAGTVWVQASEQKF</sequence>
<dbReference type="Proteomes" id="UP001217325">
    <property type="component" value="Unassembled WGS sequence"/>
</dbReference>
<name>A0A069JNQ2_RHOSG</name>
<dbReference type="PANTHER" id="PTHR38074:SF1">
    <property type="entry name" value="ALTERED INHERITANCE OF MITOCHONDRIA PROTEIN 24, MITOCHONDRIAL"/>
    <property type="match status" value="1"/>
</dbReference>
<organism evidence="2 3">
    <name type="scientific">Rhodococcus qingshengii</name>
    <dbReference type="NCBI Taxonomy" id="334542"/>
    <lineage>
        <taxon>Bacteria</taxon>
        <taxon>Bacillati</taxon>
        <taxon>Actinomycetota</taxon>
        <taxon>Actinomycetes</taxon>
        <taxon>Mycobacteriales</taxon>
        <taxon>Nocardiaceae</taxon>
        <taxon>Rhodococcus</taxon>
        <taxon>Rhodococcus erythropolis group</taxon>
    </lineage>
</organism>
<evidence type="ECO:0000313" key="3">
    <source>
        <dbReference type="Proteomes" id="UP000230886"/>
    </source>
</evidence>
<dbReference type="InterPro" id="IPR036983">
    <property type="entry name" value="AIM24_sf"/>
</dbReference>
<dbReference type="EMBL" id="NOVD01000011">
    <property type="protein sequence ID" value="PCK26078.1"/>
    <property type="molecule type" value="Genomic_DNA"/>
</dbReference>
<protein>
    <submittedName>
        <fullName evidence="2">AIM24 family protein</fullName>
    </submittedName>
</protein>
<dbReference type="EMBL" id="JARDXE010000022">
    <property type="protein sequence ID" value="MDE8648837.1"/>
    <property type="molecule type" value="Genomic_DNA"/>
</dbReference>
<accession>A0A2A5J900</accession>
<proteinExistence type="predicted"/>
<dbReference type="Proteomes" id="UP000230886">
    <property type="component" value="Unassembled WGS sequence"/>
</dbReference>
<evidence type="ECO:0000313" key="1">
    <source>
        <dbReference type="EMBL" id="MDE8648837.1"/>
    </source>
</evidence>
<gene>
    <name evidence="2" type="ORF">CHR55_17600</name>
    <name evidence="1" type="ORF">PXH69_28070</name>
</gene>
<comment type="caution">
    <text evidence="2">The sequence shown here is derived from an EMBL/GenBank/DDBJ whole genome shotgun (WGS) entry which is preliminary data.</text>
</comment>
<dbReference type="InterPro" id="IPR016031">
    <property type="entry name" value="Trp_RNA-bd_attenuator-like_dom"/>
</dbReference>